<dbReference type="EMBL" id="FNTL01000005">
    <property type="protein sequence ID" value="SEE84052.1"/>
    <property type="molecule type" value="Genomic_DNA"/>
</dbReference>
<dbReference type="AlphaFoldDB" id="A0A1H5M413"/>
<dbReference type="Proteomes" id="UP000183407">
    <property type="component" value="Unassembled WGS sequence"/>
</dbReference>
<evidence type="ECO:0000313" key="2">
    <source>
        <dbReference type="EMBL" id="SEE84052.1"/>
    </source>
</evidence>
<dbReference type="Gene3D" id="1.10.357.10">
    <property type="entry name" value="Tetracycline Repressor, domain 2"/>
    <property type="match status" value="1"/>
</dbReference>
<evidence type="ECO:0000256" key="1">
    <source>
        <dbReference type="SAM" id="MobiDB-lite"/>
    </source>
</evidence>
<accession>A0A1H5M413</accession>
<feature type="compositionally biased region" description="Low complexity" evidence="1">
    <location>
        <begin position="49"/>
        <end position="61"/>
    </location>
</feature>
<proteinExistence type="predicted"/>
<sequence length="219" mass="24094">MIDVRPEEAEELLPVPDTGSLRYDLITYITSLAAYLNTPRATTSIERSPPTATTRQPAAPANSTGTATTRAPAKSSHAPSTTANYPTPPTPSHRRNARRTVTFHNRGHPRTARHRPTHATRRPTPPGTHHTPTRHPPRTGALTSETTHRYTPRRRARAPSPTNCSSMDTAQPPSSMAILLTSGCRRSSGATRPGKYSNMPFRPVLRTPPDRFGIRLIRH</sequence>
<organism evidence="2 3">
    <name type="scientific">Rhodococcus jostii</name>
    <dbReference type="NCBI Taxonomy" id="132919"/>
    <lineage>
        <taxon>Bacteria</taxon>
        <taxon>Bacillati</taxon>
        <taxon>Actinomycetota</taxon>
        <taxon>Actinomycetes</taxon>
        <taxon>Mycobacteriales</taxon>
        <taxon>Nocardiaceae</taxon>
        <taxon>Rhodococcus</taxon>
    </lineage>
</organism>
<gene>
    <name evidence="2" type="ORF">SAMN04490220_8645</name>
</gene>
<evidence type="ECO:0000313" key="3">
    <source>
        <dbReference type="Proteomes" id="UP000183407"/>
    </source>
</evidence>
<feature type="compositionally biased region" description="Polar residues" evidence="1">
    <location>
        <begin position="163"/>
        <end position="173"/>
    </location>
</feature>
<name>A0A1H5M413_RHOJO</name>
<feature type="compositionally biased region" description="Basic residues" evidence="1">
    <location>
        <begin position="105"/>
        <end position="121"/>
    </location>
</feature>
<reference evidence="3" key="1">
    <citation type="submission" date="2016-10" db="EMBL/GenBank/DDBJ databases">
        <authorList>
            <person name="Varghese N."/>
        </authorList>
    </citation>
    <scope>NUCLEOTIDE SEQUENCE [LARGE SCALE GENOMIC DNA]</scope>
    <source>
        <strain evidence="3">DSM 44719</strain>
    </source>
</reference>
<protein>
    <submittedName>
        <fullName evidence="2">Uncharacterized protein</fullName>
    </submittedName>
</protein>
<feature type="region of interest" description="Disordered" evidence="1">
    <location>
        <begin position="43"/>
        <end position="173"/>
    </location>
</feature>